<evidence type="ECO:0000256" key="6">
    <source>
        <dbReference type="ARBA" id="ARBA00022989"/>
    </source>
</evidence>
<keyword evidence="8" id="KW-0325">Glycoprotein</keyword>
<dbReference type="InterPro" id="IPR013783">
    <property type="entry name" value="Ig-like_fold"/>
</dbReference>
<comment type="subcellular location">
    <subcellularLocation>
        <location evidence="1">Cell membrane</location>
        <topology evidence="1">Single-pass membrane protein</topology>
    </subcellularLocation>
    <subcellularLocation>
        <location evidence="2">Cytoplasm</location>
        <location evidence="2">Cytoskeleton</location>
    </subcellularLocation>
</comment>
<dbReference type="Pfam" id="PF05345">
    <property type="entry name" value="He_PIG"/>
    <property type="match status" value="1"/>
</dbReference>
<evidence type="ECO:0000313" key="14">
    <source>
        <dbReference type="EMBL" id="KAJ8411303.1"/>
    </source>
</evidence>
<evidence type="ECO:0000256" key="7">
    <source>
        <dbReference type="ARBA" id="ARBA00023136"/>
    </source>
</evidence>
<dbReference type="PANTHER" id="PTHR21559:SF24">
    <property type="entry name" value="DYSTROGLYCAN 1"/>
    <property type="match status" value="1"/>
</dbReference>
<evidence type="ECO:0000259" key="13">
    <source>
        <dbReference type="PROSITE" id="PS51699"/>
    </source>
</evidence>
<evidence type="ECO:0000256" key="3">
    <source>
        <dbReference type="ARBA" id="ARBA00022475"/>
    </source>
</evidence>
<dbReference type="PANTHER" id="PTHR21559">
    <property type="entry name" value="DYSTROGLYCAN-RELATED"/>
    <property type="match status" value="1"/>
</dbReference>
<keyword evidence="5 11" id="KW-0812">Transmembrane</keyword>
<dbReference type="Pfam" id="PF05454">
    <property type="entry name" value="DAG1"/>
    <property type="match status" value="1"/>
</dbReference>
<evidence type="ECO:0000313" key="15">
    <source>
        <dbReference type="Proteomes" id="UP001221898"/>
    </source>
</evidence>
<dbReference type="SUPFAM" id="SSF49313">
    <property type="entry name" value="Cadherin-like"/>
    <property type="match status" value="1"/>
</dbReference>
<dbReference type="PROSITE" id="PS51699">
    <property type="entry name" value="SEA_DG"/>
    <property type="match status" value="1"/>
</dbReference>
<evidence type="ECO:0000256" key="11">
    <source>
        <dbReference type="SAM" id="Phobius"/>
    </source>
</evidence>
<dbReference type="GO" id="GO:0016011">
    <property type="term" value="C:dystroglycan complex"/>
    <property type="evidence" value="ECO:0007669"/>
    <property type="project" value="TreeGrafter"/>
</dbReference>
<feature type="compositionally biased region" description="Pro residues" evidence="10">
    <location>
        <begin position="661"/>
        <end position="674"/>
    </location>
</feature>
<name>A0AAD7SZN7_9TELE</name>
<accession>A0AAD7SZN7</accession>
<dbReference type="InterPro" id="IPR030398">
    <property type="entry name" value="SEA_DG_dom"/>
</dbReference>
<keyword evidence="12" id="KW-0732">Signal</keyword>
<evidence type="ECO:0000256" key="12">
    <source>
        <dbReference type="SAM" id="SignalP"/>
    </source>
</evidence>
<reference evidence="14" key="1">
    <citation type="journal article" date="2023" name="Science">
        <title>Genome structures resolve the early diversification of teleost fishes.</title>
        <authorList>
            <person name="Parey E."/>
            <person name="Louis A."/>
            <person name="Montfort J."/>
            <person name="Bouchez O."/>
            <person name="Roques C."/>
            <person name="Iampietro C."/>
            <person name="Lluch J."/>
            <person name="Castinel A."/>
            <person name="Donnadieu C."/>
            <person name="Desvignes T."/>
            <person name="Floi Bucao C."/>
            <person name="Jouanno E."/>
            <person name="Wen M."/>
            <person name="Mejri S."/>
            <person name="Dirks R."/>
            <person name="Jansen H."/>
            <person name="Henkel C."/>
            <person name="Chen W.J."/>
            <person name="Zahm M."/>
            <person name="Cabau C."/>
            <person name="Klopp C."/>
            <person name="Thompson A.W."/>
            <person name="Robinson-Rechavi M."/>
            <person name="Braasch I."/>
            <person name="Lecointre G."/>
            <person name="Bobe J."/>
            <person name="Postlethwait J.H."/>
            <person name="Berthelot C."/>
            <person name="Roest Crollius H."/>
            <person name="Guiguen Y."/>
        </authorList>
    </citation>
    <scope>NUCLEOTIDE SEQUENCE</scope>
    <source>
        <strain evidence="14">NC1722</strain>
    </source>
</reference>
<dbReference type="GO" id="GO:0002009">
    <property type="term" value="P:morphogenesis of an epithelium"/>
    <property type="evidence" value="ECO:0007669"/>
    <property type="project" value="TreeGrafter"/>
</dbReference>
<feature type="region of interest" description="Disordered" evidence="10">
    <location>
        <begin position="651"/>
        <end position="694"/>
    </location>
</feature>
<evidence type="ECO:0000256" key="5">
    <source>
        <dbReference type="ARBA" id="ARBA00022692"/>
    </source>
</evidence>
<dbReference type="GO" id="GO:0043236">
    <property type="term" value="F:laminin binding"/>
    <property type="evidence" value="ECO:0007669"/>
    <property type="project" value="TreeGrafter"/>
</dbReference>
<evidence type="ECO:0000256" key="9">
    <source>
        <dbReference type="ARBA" id="ARBA00023212"/>
    </source>
</evidence>
<dbReference type="GO" id="GO:0005856">
    <property type="term" value="C:cytoskeleton"/>
    <property type="evidence" value="ECO:0007669"/>
    <property type="project" value="UniProtKB-SubCell"/>
</dbReference>
<dbReference type="InterPro" id="IPR008465">
    <property type="entry name" value="DAG1_C"/>
</dbReference>
<keyword evidence="9" id="KW-0206">Cytoskeleton</keyword>
<organism evidence="14 15">
    <name type="scientific">Aldrovandia affinis</name>
    <dbReference type="NCBI Taxonomy" id="143900"/>
    <lineage>
        <taxon>Eukaryota</taxon>
        <taxon>Metazoa</taxon>
        <taxon>Chordata</taxon>
        <taxon>Craniata</taxon>
        <taxon>Vertebrata</taxon>
        <taxon>Euteleostomi</taxon>
        <taxon>Actinopterygii</taxon>
        <taxon>Neopterygii</taxon>
        <taxon>Teleostei</taxon>
        <taxon>Notacanthiformes</taxon>
        <taxon>Halosauridae</taxon>
        <taxon>Aldrovandia</taxon>
    </lineage>
</organism>
<feature type="chain" id="PRO_5042266304" description="Peptidase S72 domain-containing protein" evidence="12">
    <location>
        <begin position="24"/>
        <end position="694"/>
    </location>
</feature>
<keyword evidence="6 11" id="KW-1133">Transmembrane helix</keyword>
<dbReference type="GO" id="GO:0021675">
    <property type="term" value="P:nerve development"/>
    <property type="evidence" value="ECO:0007669"/>
    <property type="project" value="TreeGrafter"/>
</dbReference>
<dbReference type="Gene3D" id="2.60.40.10">
    <property type="entry name" value="Immunoglobulins"/>
    <property type="match status" value="1"/>
</dbReference>
<dbReference type="GO" id="GO:0005509">
    <property type="term" value="F:calcium ion binding"/>
    <property type="evidence" value="ECO:0007669"/>
    <property type="project" value="InterPro"/>
</dbReference>
<protein>
    <recommendedName>
        <fullName evidence="13">Peptidase S72 domain-containing protein</fullName>
    </recommendedName>
</protein>
<proteinExistence type="predicted"/>
<dbReference type="EMBL" id="JAINUG010000023">
    <property type="protein sequence ID" value="KAJ8411303.1"/>
    <property type="molecule type" value="Genomic_DNA"/>
</dbReference>
<gene>
    <name evidence="14" type="ORF">AAFF_G00173090</name>
</gene>
<feature type="region of interest" description="Disordered" evidence="10">
    <location>
        <begin position="600"/>
        <end position="620"/>
    </location>
</feature>
<dbReference type="AlphaFoldDB" id="A0AAD7SZN7"/>
<feature type="compositionally biased region" description="Basic and acidic residues" evidence="10">
    <location>
        <begin position="679"/>
        <end position="694"/>
    </location>
</feature>
<dbReference type="GO" id="GO:0042383">
    <property type="term" value="C:sarcolemma"/>
    <property type="evidence" value="ECO:0007669"/>
    <property type="project" value="TreeGrafter"/>
</dbReference>
<evidence type="ECO:0000256" key="10">
    <source>
        <dbReference type="SAM" id="MobiDB-lite"/>
    </source>
</evidence>
<dbReference type="Gene3D" id="3.30.70.1040">
    <property type="entry name" value="Dystroglycan, domain 2"/>
    <property type="match status" value="1"/>
</dbReference>
<dbReference type="InterPro" id="IPR027468">
    <property type="entry name" value="Alpha-dystroglycan_domain_2"/>
</dbReference>
<dbReference type="Proteomes" id="UP001221898">
    <property type="component" value="Unassembled WGS sequence"/>
</dbReference>
<evidence type="ECO:0000256" key="1">
    <source>
        <dbReference type="ARBA" id="ARBA00004162"/>
    </source>
</evidence>
<feature type="transmembrane region" description="Helical" evidence="11">
    <location>
        <begin position="558"/>
        <end position="586"/>
    </location>
</feature>
<evidence type="ECO:0000256" key="2">
    <source>
        <dbReference type="ARBA" id="ARBA00004245"/>
    </source>
</evidence>
<feature type="domain" description="Peptidase S72" evidence="13">
    <location>
        <begin position="423"/>
        <end position="537"/>
    </location>
</feature>
<keyword evidence="7 11" id="KW-0472">Membrane</keyword>
<evidence type="ECO:0000256" key="4">
    <source>
        <dbReference type="ARBA" id="ARBA00022490"/>
    </source>
</evidence>
<dbReference type="InterPro" id="IPR015919">
    <property type="entry name" value="Cadherin-like_sf"/>
</dbReference>
<dbReference type="GO" id="GO:0016203">
    <property type="term" value="P:muscle attachment"/>
    <property type="evidence" value="ECO:0007669"/>
    <property type="project" value="TreeGrafter"/>
</dbReference>
<keyword evidence="3" id="KW-1003">Cell membrane</keyword>
<dbReference type="GO" id="GO:0007411">
    <property type="term" value="P:axon guidance"/>
    <property type="evidence" value="ECO:0007669"/>
    <property type="project" value="TreeGrafter"/>
</dbReference>
<keyword evidence="4" id="KW-0963">Cytoplasm</keyword>
<feature type="region of interest" description="Disordered" evidence="10">
    <location>
        <begin position="236"/>
        <end position="292"/>
    </location>
</feature>
<feature type="signal peptide" evidence="12">
    <location>
        <begin position="1"/>
        <end position="23"/>
    </location>
</feature>
<evidence type="ECO:0000256" key="8">
    <source>
        <dbReference type="ARBA" id="ARBA00023180"/>
    </source>
</evidence>
<keyword evidence="15" id="KW-1185">Reference proteome</keyword>
<sequence>MPMSPISCPLLLMLLSSATQVWASETPSSCPSVSVLHDLPDRAVRAGTAFFLPLPPKAFQGPVRHYQVSLADDASTLPTWLVYSAQTGTLQGLALREEGGEYALRVTAVGRGRYLGCPVHETATMAALVIHMDAVRLGGAQRFRLVTALADYLHTPPTSITLLSFRDALSMRRENTTILVSGYAAASGPGANGGVWTAGDGPRRRSCGPWAAGISGCWPTWSRCCSTAWTRAPLRPAGGAGRGLEGAPPWDGRPQGQEATPPLPDAHPNADDPAPESGPGVSSQASARGTRDDDLADWTSADLCNPTLSPGVFYDIITTDRTGDLRDLTLSPGVFYEVIFKNLLGPRGREGKPAHSGALPCGRISLGSRVLGRAGPGSPAAPRSAARLGPAVLPQQLLLVARDSAGLTARLPFVIELSRAPREPCHAFTLTARNSLHSFLRERRRIQRFLEKLARFFNDSSDNLALLSLDAGSTVVVWYNVTLCRPGSRAEGRCPERQIQSVWARMRTEDGRVDPAFSEAMLPEFPITEVGELTFGGVCLPSTPTPAPTVLPPSRSDLYPWTAGLLIALLVVCGVFLLAVLTLALLRSCKRCRTLSLRPSQVYPTRPPERRALKPRLPPLFQDEVPPPPLRLWFNLTPLPQEVPVAMTPAHTNRQQRGVPTQPPPPYQLPPPYSPNSHNYEDKPHKTPDSKYRL</sequence>
<comment type="caution">
    <text evidence="14">The sequence shown here is derived from an EMBL/GenBank/DDBJ whole genome shotgun (WGS) entry which is preliminary data.</text>
</comment>